<dbReference type="InterPro" id="IPR010998">
    <property type="entry name" value="Integrase_recombinase_N"/>
</dbReference>
<dbReference type="InterPro" id="IPR050808">
    <property type="entry name" value="Phage_Integrase"/>
</dbReference>
<dbReference type="InterPro" id="IPR013762">
    <property type="entry name" value="Integrase-like_cat_sf"/>
</dbReference>
<dbReference type="Pfam" id="PF00589">
    <property type="entry name" value="Phage_integrase"/>
    <property type="match status" value="1"/>
</dbReference>
<dbReference type="CDD" id="cd01189">
    <property type="entry name" value="INT_ICEBs1_C_like"/>
    <property type="match status" value="1"/>
</dbReference>
<dbReference type="Pfam" id="PF14659">
    <property type="entry name" value="Phage_int_SAM_3"/>
    <property type="match status" value="1"/>
</dbReference>
<evidence type="ECO:0000313" key="7">
    <source>
        <dbReference type="Proteomes" id="UP000323856"/>
    </source>
</evidence>
<organism evidence="6 7">
    <name type="scientific">Paeniglutamicibacter gangotriensis</name>
    <dbReference type="NCBI Taxonomy" id="254787"/>
    <lineage>
        <taxon>Bacteria</taxon>
        <taxon>Bacillati</taxon>
        <taxon>Actinomycetota</taxon>
        <taxon>Actinomycetes</taxon>
        <taxon>Micrococcales</taxon>
        <taxon>Micrococcaceae</taxon>
        <taxon>Paeniglutamicibacter</taxon>
    </lineage>
</organism>
<keyword evidence="3" id="KW-0238">DNA-binding</keyword>
<reference evidence="6 7" key="1">
    <citation type="submission" date="2019-07" db="EMBL/GenBank/DDBJ databases">
        <title>Analysis of the biochemical properties, biological activity and biotechnological potential of siderophores and biosurfactants produced by Antarctic psychrotolerant bacteria.</title>
        <authorList>
            <person name="Styczynski M."/>
            <person name="Krucon T."/>
            <person name="Decewicz P."/>
            <person name="Dziewit L."/>
        </authorList>
    </citation>
    <scope>NUCLEOTIDE SEQUENCE [LARGE SCALE GENOMIC DNA]</scope>
    <source>
        <strain evidence="6 7">ANT_H27</strain>
    </source>
</reference>
<dbReference type="GO" id="GO:0003677">
    <property type="term" value="F:DNA binding"/>
    <property type="evidence" value="ECO:0007669"/>
    <property type="project" value="UniProtKB-KW"/>
</dbReference>
<feature type="domain" description="Tyr recombinase" evidence="5">
    <location>
        <begin position="174"/>
        <end position="359"/>
    </location>
</feature>
<dbReference type="Gene3D" id="1.10.150.130">
    <property type="match status" value="1"/>
</dbReference>
<dbReference type="GO" id="GO:0006310">
    <property type="term" value="P:DNA recombination"/>
    <property type="evidence" value="ECO:0007669"/>
    <property type="project" value="UniProtKB-KW"/>
</dbReference>
<evidence type="ECO:0000256" key="4">
    <source>
        <dbReference type="ARBA" id="ARBA00023172"/>
    </source>
</evidence>
<proteinExistence type="inferred from homology"/>
<dbReference type="Gene3D" id="1.10.443.10">
    <property type="entry name" value="Intergrase catalytic core"/>
    <property type="match status" value="1"/>
</dbReference>
<dbReference type="AlphaFoldDB" id="A0A5B0EQD9"/>
<evidence type="ECO:0000256" key="3">
    <source>
        <dbReference type="ARBA" id="ARBA00023125"/>
    </source>
</evidence>
<dbReference type="InterPro" id="IPR011010">
    <property type="entry name" value="DNA_brk_join_enz"/>
</dbReference>
<protein>
    <submittedName>
        <fullName evidence="6">Site-specific integrase</fullName>
    </submittedName>
</protein>
<evidence type="ECO:0000313" key="6">
    <source>
        <dbReference type="EMBL" id="KAA0979930.1"/>
    </source>
</evidence>
<evidence type="ECO:0000259" key="5">
    <source>
        <dbReference type="PROSITE" id="PS51898"/>
    </source>
</evidence>
<dbReference type="Proteomes" id="UP000323856">
    <property type="component" value="Unassembled WGS sequence"/>
</dbReference>
<sequence>MATGRITDTWHLKDKRTRSKRYGIGKRWQAVWTNGHGQEEKRSFELKDAGKAWIDQKTAANLRDPRGLKPDILFSEYFTEWRANQLHQRENSLSSLDSHTKNWIVPAFKGMAMQEIGRPEIQAAVTSWDAGGNAASTIELMYTYLRGIMSDAVFDKRIEETPCVRIRLPELVRVKVRPLTVEQVQRIHSHMEGPWKSGLMLAAASSMRPGEWRGLTVDNVDIKRGVIRVNQQVATRLVSTPKLGPLKTPYSYREVSLGPAAVEVLRPLMGSPGELGLLFHHEGTILTASRAASEWDRVRKVLPWMGSGWHQIRHYSASRLIAGGASPVAVADRLGHKDATVTLKTYAHLWPDDSEKMALMSDVGDLLAGGLTATVPPQAA</sequence>
<accession>A0A5B0EQD9</accession>
<dbReference type="PANTHER" id="PTHR30629">
    <property type="entry name" value="PROPHAGE INTEGRASE"/>
    <property type="match status" value="1"/>
</dbReference>
<dbReference type="SUPFAM" id="SSF56349">
    <property type="entry name" value="DNA breaking-rejoining enzymes"/>
    <property type="match status" value="1"/>
</dbReference>
<keyword evidence="2" id="KW-0229">DNA integration</keyword>
<gene>
    <name evidence="6" type="ORF">FQ154_01855</name>
</gene>
<comment type="similarity">
    <text evidence="1">Belongs to the 'phage' integrase family.</text>
</comment>
<name>A0A5B0EQD9_9MICC</name>
<dbReference type="PANTHER" id="PTHR30629:SF2">
    <property type="entry name" value="PROPHAGE INTEGRASE INTS-RELATED"/>
    <property type="match status" value="1"/>
</dbReference>
<dbReference type="RefSeq" id="WP_149618476.1">
    <property type="nucleotide sequence ID" value="NZ_VOBL01000001.1"/>
</dbReference>
<dbReference type="InterPro" id="IPR004107">
    <property type="entry name" value="Integrase_SAM-like_N"/>
</dbReference>
<comment type="caution">
    <text evidence="6">The sequence shown here is derived from an EMBL/GenBank/DDBJ whole genome shotgun (WGS) entry which is preliminary data.</text>
</comment>
<evidence type="ECO:0000256" key="2">
    <source>
        <dbReference type="ARBA" id="ARBA00022908"/>
    </source>
</evidence>
<dbReference type="InterPro" id="IPR002104">
    <property type="entry name" value="Integrase_catalytic"/>
</dbReference>
<keyword evidence="4" id="KW-0233">DNA recombination</keyword>
<dbReference type="GO" id="GO:0015074">
    <property type="term" value="P:DNA integration"/>
    <property type="evidence" value="ECO:0007669"/>
    <property type="project" value="UniProtKB-KW"/>
</dbReference>
<dbReference type="PROSITE" id="PS51898">
    <property type="entry name" value="TYR_RECOMBINASE"/>
    <property type="match status" value="1"/>
</dbReference>
<evidence type="ECO:0000256" key="1">
    <source>
        <dbReference type="ARBA" id="ARBA00008857"/>
    </source>
</evidence>
<dbReference type="OrthoDB" id="1822491at2"/>
<dbReference type="EMBL" id="VOBL01000001">
    <property type="protein sequence ID" value="KAA0979930.1"/>
    <property type="molecule type" value="Genomic_DNA"/>
</dbReference>